<accession>A0A8W7PG99</accession>
<evidence type="ECO:0000313" key="1">
    <source>
        <dbReference type="EnsemblMetazoa" id="ACOM031246-PA.1"/>
    </source>
</evidence>
<organism evidence="1">
    <name type="scientific">Anopheles coluzzii</name>
    <name type="common">African malaria mosquito</name>
    <dbReference type="NCBI Taxonomy" id="1518534"/>
    <lineage>
        <taxon>Eukaryota</taxon>
        <taxon>Metazoa</taxon>
        <taxon>Ecdysozoa</taxon>
        <taxon>Arthropoda</taxon>
        <taxon>Hexapoda</taxon>
        <taxon>Insecta</taxon>
        <taxon>Pterygota</taxon>
        <taxon>Neoptera</taxon>
        <taxon>Endopterygota</taxon>
        <taxon>Diptera</taxon>
        <taxon>Nematocera</taxon>
        <taxon>Culicoidea</taxon>
        <taxon>Culicidae</taxon>
        <taxon>Anophelinae</taxon>
        <taxon>Anopheles</taxon>
    </lineage>
</organism>
<name>A0A8W7PG99_ANOCL</name>
<protein>
    <submittedName>
        <fullName evidence="1">Uncharacterized protein</fullName>
    </submittedName>
</protein>
<proteinExistence type="predicted"/>
<dbReference type="AlphaFoldDB" id="A0A8W7PG99"/>
<dbReference type="EnsemblMetazoa" id="ACOM031246-RA">
    <property type="protein sequence ID" value="ACOM031246-PA.1"/>
    <property type="gene ID" value="ACOM031246"/>
</dbReference>
<dbReference type="Proteomes" id="UP000075882">
    <property type="component" value="Unassembled WGS sequence"/>
</dbReference>
<reference evidence="1" key="1">
    <citation type="submission" date="2022-08" db="UniProtKB">
        <authorList>
            <consortium name="EnsemblMetazoa"/>
        </authorList>
    </citation>
    <scope>IDENTIFICATION</scope>
</reference>
<sequence>MVDRLLAAHAERHQTGHDHDQYDDGNVQVALVLVLAAGAQHCHQVVTGLADGGTARPHQLAAKRRDGGFGRAGAVSMAALLPLEVFLRGGLTLRAMMAAAALRCRRCQSEVLFRTRNASQQVGGGSGRRGQIVGMLNLPLASLFRLDRTLNLELPQPLMFQLAGPLQLHLAGSGVVADSRPSTEVRDERIVGVRRLLPASTGRISSSRVKLLVLLRNRRSNVSVRRGSGLRSSDTYFLTSSAMYWSSSNSSSGCTVSEASTIDSWFSEGVDTLRSISMEAGVSGRLPERDDFGRSDRAFALPSRKRFSAPSSWSPSWARAARSVTAAISASRPKSSETGSVWVAVSTSSIELSFGTVSGMMRSAPPSRS</sequence>